<evidence type="ECO:0000256" key="4">
    <source>
        <dbReference type="ARBA" id="ARBA00023002"/>
    </source>
</evidence>
<dbReference type="SUPFAM" id="SSF51905">
    <property type="entry name" value="FAD/NAD(P)-binding domain"/>
    <property type="match status" value="1"/>
</dbReference>
<evidence type="ECO:0000313" key="6">
    <source>
        <dbReference type="EMBL" id="OMI04977.1"/>
    </source>
</evidence>
<proteinExistence type="predicted"/>
<organism evidence="6 7">
    <name type="scientific">Bacillus swezeyi</name>
    <dbReference type="NCBI Taxonomy" id="1925020"/>
    <lineage>
        <taxon>Bacteria</taxon>
        <taxon>Bacillati</taxon>
        <taxon>Bacillota</taxon>
        <taxon>Bacilli</taxon>
        <taxon>Bacillales</taxon>
        <taxon>Bacillaceae</taxon>
        <taxon>Bacillus</taxon>
    </lineage>
</organism>
<dbReference type="Proteomes" id="UP000187367">
    <property type="component" value="Unassembled WGS sequence"/>
</dbReference>
<comment type="cofactor">
    <cofactor evidence="1">
        <name>FAD</name>
        <dbReference type="ChEBI" id="CHEBI:57692"/>
    </cofactor>
</comment>
<keyword evidence="7" id="KW-1185">Reference proteome</keyword>
<dbReference type="Gene3D" id="3.50.50.60">
    <property type="entry name" value="FAD/NAD(P)-binding domain"/>
    <property type="match status" value="1"/>
</dbReference>
<evidence type="ECO:0000256" key="3">
    <source>
        <dbReference type="ARBA" id="ARBA00022827"/>
    </source>
</evidence>
<evidence type="ECO:0000256" key="1">
    <source>
        <dbReference type="ARBA" id="ARBA00001974"/>
    </source>
</evidence>
<dbReference type="InterPro" id="IPR045170">
    <property type="entry name" value="MTOX"/>
</dbReference>
<dbReference type="EMBL" id="MTJL01000023">
    <property type="protein sequence ID" value="OMI04977.1"/>
    <property type="molecule type" value="Genomic_DNA"/>
</dbReference>
<comment type="caution">
    <text evidence="6">The sequence shown here is derived from an EMBL/GenBank/DDBJ whole genome shotgun (WGS) entry which is preliminary data.</text>
</comment>
<dbReference type="GO" id="GO:0050660">
    <property type="term" value="F:flavin adenine dinucleotide binding"/>
    <property type="evidence" value="ECO:0007669"/>
    <property type="project" value="InterPro"/>
</dbReference>
<dbReference type="PANTHER" id="PTHR10961">
    <property type="entry name" value="PEROXISOMAL SARCOSINE OXIDASE"/>
    <property type="match status" value="1"/>
</dbReference>
<dbReference type="OrthoDB" id="9794226at2"/>
<evidence type="ECO:0000256" key="2">
    <source>
        <dbReference type="ARBA" id="ARBA00022630"/>
    </source>
</evidence>
<dbReference type="InterPro" id="IPR006076">
    <property type="entry name" value="FAD-dep_OxRdtase"/>
</dbReference>
<keyword evidence="2" id="KW-0285">Flavoprotein</keyword>
<gene>
    <name evidence="6" type="ORF">BW143_12155</name>
</gene>
<keyword evidence="4" id="KW-0560">Oxidoreductase</keyword>
<dbReference type="RefSeq" id="WP_076761235.1">
    <property type="nucleotide sequence ID" value="NZ_JARMMK010000005.1"/>
</dbReference>
<dbReference type="InterPro" id="IPR036188">
    <property type="entry name" value="FAD/NAD-bd_sf"/>
</dbReference>
<keyword evidence="3" id="KW-0274">FAD</keyword>
<evidence type="ECO:0000259" key="5">
    <source>
        <dbReference type="Pfam" id="PF01266"/>
    </source>
</evidence>
<accession>A0A1R1RXX9</accession>
<reference evidence="6 7" key="1">
    <citation type="submission" date="2017-01" db="EMBL/GenBank/DDBJ databases">
        <title>Bacillus phylogenomics.</title>
        <authorList>
            <person name="Dunlap C."/>
        </authorList>
    </citation>
    <scope>NUCLEOTIDE SEQUENCE [LARGE SCALE GENOMIC DNA]</scope>
    <source>
        <strain evidence="6 7">NRRL B-41282</strain>
    </source>
</reference>
<feature type="domain" description="FAD dependent oxidoreductase" evidence="5">
    <location>
        <begin position="51"/>
        <end position="186"/>
    </location>
</feature>
<name>A0A1R1RXX9_9BACI</name>
<accession>A0A1R1QJY1</accession>
<protein>
    <recommendedName>
        <fullName evidence="5">FAD dependent oxidoreductase domain-containing protein</fullName>
    </recommendedName>
</protein>
<dbReference type="AlphaFoldDB" id="A0A1R1RXX9"/>
<evidence type="ECO:0000313" key="7">
    <source>
        <dbReference type="Proteomes" id="UP000187367"/>
    </source>
</evidence>
<dbReference type="PANTHER" id="PTHR10961:SF7">
    <property type="entry name" value="FAD DEPENDENT OXIDOREDUCTASE DOMAIN-CONTAINING PROTEIN"/>
    <property type="match status" value="1"/>
</dbReference>
<dbReference type="Pfam" id="PF01266">
    <property type="entry name" value="DAO"/>
    <property type="match status" value="1"/>
</dbReference>
<sequence>MIIVGAGSMGMAARYFLVKKGVDVLLVDAFDPPHELGSHNGDTRPIRQVPDDFIGCFETTSGVLFNQNCIVAYRKLAEAYGARFLMNTRVEQIDLRADSAEIVTKSGRIRADKLIVTSGAWTGKLLSDMGPRLQPVRKVLGWFEAEESLYNGCRFPVFFFELGGPFRYGTPSLGGSGIKIGRHDGGLTTDPDMTNRSFGGISV</sequence>
<dbReference type="GO" id="GO:0008115">
    <property type="term" value="F:sarcosine oxidase activity"/>
    <property type="evidence" value="ECO:0007669"/>
    <property type="project" value="TreeGrafter"/>
</dbReference>